<dbReference type="InterPro" id="IPR000438">
    <property type="entry name" value="Acetyl_CoA_COase_Trfase_b_su"/>
</dbReference>
<evidence type="ECO:0000256" key="2">
    <source>
        <dbReference type="ARBA" id="ARBA00022516"/>
    </source>
</evidence>
<dbReference type="InterPro" id="IPR029045">
    <property type="entry name" value="ClpP/crotonase-like_dom_sf"/>
</dbReference>
<keyword evidence="3 13" id="KW-0808">Transferase</keyword>
<evidence type="ECO:0000256" key="13">
    <source>
        <dbReference type="HAMAP-Rule" id="MF_01395"/>
    </source>
</evidence>
<protein>
    <recommendedName>
        <fullName evidence="13">Acetyl-coenzyme A carboxylase carboxyl transferase subunit beta</fullName>
        <shortName evidence="13">ACCase subunit beta</shortName>
        <shortName evidence="13">Acetyl-CoA carboxylase carboxyltransferase subunit beta</shortName>
        <ecNumber evidence="13">2.1.3.15</ecNumber>
    </recommendedName>
</protein>
<sequence length="280" mass="30771">MAWFQKTANKVKAKTPPVPTKGEGLFHKCDACSEVVYKQEFEAHFNVCRSCGHHEALPVRRRLEMVLDPGSFEELDTELAPADPLGFSDAKKYKDRVRSTFKNTGLRDAFLSGVGAIDGTPVSIGTFAFEFMGGSMGSVVGEKVTRVFDRAYEMKAPAIVFSSTGGARMQEGIFSLMQMAKTSAALHRFRSVRKPYVSVMLHPTTGGVAASFAWLGDVVIAEPKALIGFAGPRVIEQTIREKLPEGFQRSEFLLEHGMIDAIVPRPELRQKLSQLLSLLG</sequence>
<dbReference type="Gene3D" id="3.90.226.10">
    <property type="entry name" value="2-enoyl-CoA Hydratase, Chain A, domain 1"/>
    <property type="match status" value="1"/>
</dbReference>
<evidence type="ECO:0000313" key="16">
    <source>
        <dbReference type="Proteomes" id="UP001162734"/>
    </source>
</evidence>
<comment type="subunit">
    <text evidence="13">Acetyl-CoA carboxylase is a heterohexamer composed of biotin carboxyl carrier protein (AccB), biotin carboxylase (AccC) and two subunits each of ACCase subunit alpha (AccA) and ACCase subunit beta (AccD).</text>
</comment>
<feature type="binding site" evidence="13">
    <location>
        <position position="29"/>
    </location>
    <ligand>
        <name>Zn(2+)</name>
        <dbReference type="ChEBI" id="CHEBI:29105"/>
    </ligand>
</feature>
<proteinExistence type="inferred from homology"/>
<dbReference type="Proteomes" id="UP001162734">
    <property type="component" value="Chromosome"/>
</dbReference>
<organism evidence="15 16">
    <name type="scientific">Anaeromyxobacter paludicola</name>
    <dbReference type="NCBI Taxonomy" id="2918171"/>
    <lineage>
        <taxon>Bacteria</taxon>
        <taxon>Pseudomonadati</taxon>
        <taxon>Myxococcota</taxon>
        <taxon>Myxococcia</taxon>
        <taxon>Myxococcales</taxon>
        <taxon>Cystobacterineae</taxon>
        <taxon>Anaeromyxobacteraceae</taxon>
        <taxon>Anaeromyxobacter</taxon>
    </lineage>
</organism>
<dbReference type="Pfam" id="PF01039">
    <property type="entry name" value="Carboxyl_trans"/>
    <property type="match status" value="1"/>
</dbReference>
<dbReference type="SUPFAM" id="SSF52096">
    <property type="entry name" value="ClpP/crotonase"/>
    <property type="match status" value="1"/>
</dbReference>
<comment type="similarity">
    <text evidence="13">Belongs to the AccD/PCCB family.</text>
</comment>
<dbReference type="PROSITE" id="PS50980">
    <property type="entry name" value="COA_CT_NTER"/>
    <property type="match status" value="1"/>
</dbReference>
<dbReference type="HAMAP" id="MF_01395">
    <property type="entry name" value="AcetylCoA_CT_beta"/>
    <property type="match status" value="1"/>
</dbReference>
<dbReference type="PANTHER" id="PTHR42995:SF5">
    <property type="entry name" value="ACETYL-COENZYME A CARBOXYLASE CARBOXYL TRANSFERASE SUBUNIT BETA, CHLOROPLASTIC"/>
    <property type="match status" value="1"/>
</dbReference>
<feature type="domain" description="CoA carboxyltransferase N-terminal" evidence="14">
    <location>
        <begin position="25"/>
        <end position="280"/>
    </location>
</feature>
<comment type="function">
    <text evidence="12 13">Component of the acetyl coenzyme A carboxylase (ACC) complex. Biotin carboxylase (BC) catalyzes the carboxylation of biotin on its carrier protein (BCCP) and then the CO(2) group is transferred by the transcarboxylase to acetyl-CoA to form malonyl-CoA.</text>
</comment>
<comment type="subcellular location">
    <subcellularLocation>
        <location evidence="1 13">Cytoplasm</location>
    </subcellularLocation>
</comment>
<evidence type="ECO:0000256" key="8">
    <source>
        <dbReference type="ARBA" id="ARBA00022833"/>
    </source>
</evidence>
<comment type="catalytic activity">
    <reaction evidence="13">
        <text>N(6)-carboxybiotinyl-L-lysyl-[protein] + acetyl-CoA = N(6)-biotinyl-L-lysyl-[protein] + malonyl-CoA</text>
        <dbReference type="Rhea" id="RHEA:54728"/>
        <dbReference type="Rhea" id="RHEA-COMP:10505"/>
        <dbReference type="Rhea" id="RHEA-COMP:10506"/>
        <dbReference type="ChEBI" id="CHEBI:57288"/>
        <dbReference type="ChEBI" id="CHEBI:57384"/>
        <dbReference type="ChEBI" id="CHEBI:83144"/>
        <dbReference type="ChEBI" id="CHEBI:83145"/>
        <dbReference type="EC" id="2.1.3.15"/>
    </reaction>
</comment>
<reference evidence="16" key="1">
    <citation type="journal article" date="2022" name="Int. J. Syst. Evol. Microbiol.">
        <title>Anaeromyxobacter oryzae sp. nov., Anaeromyxobacter diazotrophicus sp. nov. and Anaeromyxobacter paludicola sp. nov., isolated from paddy soils.</title>
        <authorList>
            <person name="Itoh H."/>
            <person name="Xu Z."/>
            <person name="Mise K."/>
            <person name="Masuda Y."/>
            <person name="Ushijima N."/>
            <person name="Hayakawa C."/>
            <person name="Shiratori Y."/>
            <person name="Senoo K."/>
        </authorList>
    </citation>
    <scope>NUCLEOTIDE SEQUENCE [LARGE SCALE GENOMIC DNA]</scope>
    <source>
        <strain evidence="16">Red630</strain>
    </source>
</reference>
<dbReference type="InterPro" id="IPR034733">
    <property type="entry name" value="AcCoA_carboxyl_beta"/>
</dbReference>
<feature type="binding site" evidence="13">
    <location>
        <position position="32"/>
    </location>
    <ligand>
        <name>Zn(2+)</name>
        <dbReference type="ChEBI" id="CHEBI:29105"/>
    </ligand>
</feature>
<dbReference type="PANTHER" id="PTHR42995">
    <property type="entry name" value="ACETYL-COENZYME A CARBOXYLASE CARBOXYL TRANSFERASE SUBUNIT BETA, CHLOROPLASTIC"/>
    <property type="match status" value="1"/>
</dbReference>
<dbReference type="NCBIfam" id="TIGR00515">
    <property type="entry name" value="accD"/>
    <property type="match status" value="1"/>
</dbReference>
<dbReference type="GO" id="GO:0016740">
    <property type="term" value="F:transferase activity"/>
    <property type="evidence" value="ECO:0007669"/>
    <property type="project" value="UniProtKB-KW"/>
</dbReference>
<comment type="cofactor">
    <cofactor evidence="13">
        <name>Zn(2+)</name>
        <dbReference type="ChEBI" id="CHEBI:29105"/>
    </cofactor>
    <text evidence="13">Binds 1 zinc ion per subunit.</text>
</comment>
<dbReference type="PRINTS" id="PR01070">
    <property type="entry name" value="ACCCTRFRASEB"/>
</dbReference>
<feature type="binding site" evidence="13">
    <location>
        <position position="48"/>
    </location>
    <ligand>
        <name>Zn(2+)</name>
        <dbReference type="ChEBI" id="CHEBI:29105"/>
    </ligand>
</feature>
<dbReference type="InterPro" id="IPR041010">
    <property type="entry name" value="Znf-ACC"/>
</dbReference>
<feature type="zinc finger region" description="C4-type" evidence="13">
    <location>
        <begin position="29"/>
        <end position="51"/>
    </location>
</feature>
<evidence type="ECO:0000313" key="15">
    <source>
        <dbReference type="EMBL" id="BDG08098.1"/>
    </source>
</evidence>
<keyword evidence="13" id="KW-0963">Cytoplasm</keyword>
<dbReference type="RefSeq" id="WP_248345268.1">
    <property type="nucleotide sequence ID" value="NZ_AP025592.1"/>
</dbReference>
<gene>
    <name evidence="13 15" type="primary">accD</name>
    <name evidence="15" type="ORF">AMPC_12110</name>
</gene>
<evidence type="ECO:0000256" key="6">
    <source>
        <dbReference type="ARBA" id="ARBA00022771"/>
    </source>
</evidence>
<evidence type="ECO:0000256" key="9">
    <source>
        <dbReference type="ARBA" id="ARBA00022840"/>
    </source>
</evidence>
<comment type="pathway">
    <text evidence="13">Lipid metabolism; malonyl-CoA biosynthesis; malonyl-CoA from acetyl-CoA: step 1/1.</text>
</comment>
<keyword evidence="16" id="KW-1185">Reference proteome</keyword>
<feature type="binding site" evidence="13">
    <location>
        <position position="51"/>
    </location>
    <ligand>
        <name>Zn(2+)</name>
        <dbReference type="ChEBI" id="CHEBI:29105"/>
    </ligand>
</feature>
<evidence type="ECO:0000256" key="10">
    <source>
        <dbReference type="ARBA" id="ARBA00023098"/>
    </source>
</evidence>
<keyword evidence="11 13" id="KW-0275">Fatty acid biosynthesis</keyword>
<evidence type="ECO:0000256" key="3">
    <source>
        <dbReference type="ARBA" id="ARBA00022679"/>
    </source>
</evidence>
<evidence type="ECO:0000256" key="1">
    <source>
        <dbReference type="ARBA" id="ARBA00004496"/>
    </source>
</evidence>
<keyword evidence="5 13" id="KW-0547">Nucleotide-binding</keyword>
<accession>A0ABN6N8C2</accession>
<evidence type="ECO:0000256" key="5">
    <source>
        <dbReference type="ARBA" id="ARBA00022741"/>
    </source>
</evidence>
<keyword evidence="6 13" id="KW-0863">Zinc-finger</keyword>
<dbReference type="InterPro" id="IPR011762">
    <property type="entry name" value="COA_CT_N"/>
</dbReference>
<keyword evidence="8 13" id="KW-0862">Zinc</keyword>
<dbReference type="EC" id="2.1.3.15" evidence="13"/>
<evidence type="ECO:0000259" key="14">
    <source>
        <dbReference type="PROSITE" id="PS50980"/>
    </source>
</evidence>
<evidence type="ECO:0000256" key="11">
    <source>
        <dbReference type="ARBA" id="ARBA00023160"/>
    </source>
</evidence>
<keyword evidence="10 13" id="KW-0443">Lipid metabolism</keyword>
<keyword evidence="4 13" id="KW-0479">Metal-binding</keyword>
<evidence type="ECO:0000256" key="7">
    <source>
        <dbReference type="ARBA" id="ARBA00022832"/>
    </source>
</evidence>
<keyword evidence="2 13" id="KW-0444">Lipid biosynthesis</keyword>
<evidence type="ECO:0000256" key="4">
    <source>
        <dbReference type="ARBA" id="ARBA00022723"/>
    </source>
</evidence>
<keyword evidence="7 13" id="KW-0276">Fatty acid metabolism</keyword>
<keyword evidence="9 13" id="KW-0067">ATP-binding</keyword>
<name>A0ABN6N8C2_9BACT</name>
<dbReference type="EMBL" id="AP025592">
    <property type="protein sequence ID" value="BDG08098.1"/>
    <property type="molecule type" value="Genomic_DNA"/>
</dbReference>
<dbReference type="Pfam" id="PF17848">
    <property type="entry name" value="Zn_ribbon_ACC"/>
    <property type="match status" value="1"/>
</dbReference>
<evidence type="ECO:0000256" key="12">
    <source>
        <dbReference type="ARBA" id="ARBA00025280"/>
    </source>
</evidence>